<sequence length="92" mass="10724">MSNYMMAIIFGQCSDKPVDAGIQPKITPPPQFHHPDFNVSFRQFCALKYDHFWGQQVRVEISINSIWCSEKQPETEHVDFGQLEMLRLVLLL</sequence>
<evidence type="ECO:0000313" key="2">
    <source>
        <dbReference type="Proteomes" id="UP000187455"/>
    </source>
</evidence>
<dbReference type="EMBL" id="LSSL01002270">
    <property type="protein sequence ID" value="OLY81662.1"/>
    <property type="molecule type" value="Genomic_DNA"/>
</dbReference>
<name>A0A1R0GXP0_9FUNG</name>
<organism evidence="1 2">
    <name type="scientific">Smittium mucronatum</name>
    <dbReference type="NCBI Taxonomy" id="133383"/>
    <lineage>
        <taxon>Eukaryota</taxon>
        <taxon>Fungi</taxon>
        <taxon>Fungi incertae sedis</taxon>
        <taxon>Zoopagomycota</taxon>
        <taxon>Kickxellomycotina</taxon>
        <taxon>Harpellomycetes</taxon>
        <taxon>Harpellales</taxon>
        <taxon>Legeriomycetaceae</taxon>
        <taxon>Smittium</taxon>
    </lineage>
</organism>
<gene>
    <name evidence="1" type="ORF">AYI68_g4230</name>
</gene>
<proteinExistence type="predicted"/>
<keyword evidence="2" id="KW-1185">Reference proteome</keyword>
<dbReference type="AlphaFoldDB" id="A0A1R0GXP0"/>
<evidence type="ECO:0000313" key="1">
    <source>
        <dbReference type="EMBL" id="OLY81662.1"/>
    </source>
</evidence>
<dbReference type="Proteomes" id="UP000187455">
    <property type="component" value="Unassembled WGS sequence"/>
</dbReference>
<reference evidence="1 2" key="1">
    <citation type="journal article" date="2016" name="Mol. Biol. Evol.">
        <title>Genome-Wide Survey of Gut Fungi (Harpellales) Reveals the First Horizontally Transferred Ubiquitin Gene from a Mosquito Host.</title>
        <authorList>
            <person name="Wang Y."/>
            <person name="White M.M."/>
            <person name="Kvist S."/>
            <person name="Moncalvo J.M."/>
        </authorList>
    </citation>
    <scope>NUCLEOTIDE SEQUENCE [LARGE SCALE GENOMIC DNA]</scope>
    <source>
        <strain evidence="1 2">ALG-7-W6</strain>
    </source>
</reference>
<comment type="caution">
    <text evidence="1">The sequence shown here is derived from an EMBL/GenBank/DDBJ whole genome shotgun (WGS) entry which is preliminary data.</text>
</comment>
<protein>
    <submittedName>
        <fullName evidence="1">Uncharacterized protein</fullName>
    </submittedName>
</protein>
<accession>A0A1R0GXP0</accession>